<feature type="region of interest" description="Disordered" evidence="2">
    <location>
        <begin position="1"/>
        <end position="41"/>
    </location>
</feature>
<sequence length="542" mass="62671">MMRPIPVEEHPSQLGDQPDALDEIVDEESDSSAAELTTTDEDEECIELCPHCEESIYYNTFFEPTSRSREQLRSGYAPSAHSCRRLNERADAAEEQAAQLYDETKRLESTLKELRHRRRLLVRFSKEQRALASPIRRLPFELLLEIFRHACIDSNLLFPVHVRGLTAASLSCICHRWRRILLENSILWTFQIVLDDRVYFYQDWHDLTSRDVQRFGQVLKLYLDHLGSHTYALKLCGPWRTRVDDVICDFDLGREVDILPAFIFRNLSRCRSIEAPDTAIRYLGAYAPSDMIMEHLEDVIVLYNDEDTGHAGVHPLFRHAPRLKFWKQQEEDYCATPAALSQLVHLEMKWMNAARVHTIISHCLRLQYCNVSLYTLSDTVDPATYGSSFTLPHLETLQVSVNPSRTTLERLFSALSAPRLKHARFFYAPDDRTDDDLLMENGPHWPQQAFDALLQRSKCRLMSLELLGISLSQPEVGRLRVVLPMSGSELRFEPEPPEPNTKFSSGSSSVRPLPSRFRFRFGHRWICSNLFEPEPPPRAFKP</sequence>
<dbReference type="Gene3D" id="1.20.1280.50">
    <property type="match status" value="1"/>
</dbReference>
<evidence type="ECO:0000256" key="2">
    <source>
        <dbReference type="SAM" id="MobiDB-lite"/>
    </source>
</evidence>
<protein>
    <submittedName>
        <fullName evidence="3">Uncharacterized protein</fullName>
    </submittedName>
</protein>
<feature type="region of interest" description="Disordered" evidence="2">
    <location>
        <begin position="489"/>
        <end position="511"/>
    </location>
</feature>
<keyword evidence="4" id="KW-1185">Reference proteome</keyword>
<evidence type="ECO:0000256" key="1">
    <source>
        <dbReference type="SAM" id="Coils"/>
    </source>
</evidence>
<evidence type="ECO:0000313" key="3">
    <source>
        <dbReference type="EMBL" id="EFI98226.1"/>
    </source>
</evidence>
<proteinExistence type="predicted"/>
<dbReference type="OrthoDB" id="3221235at2759"/>
<accession>D8Q315</accession>
<dbReference type="RefSeq" id="XP_003033129.1">
    <property type="nucleotide sequence ID" value="XM_003033083.1"/>
</dbReference>
<evidence type="ECO:0000313" key="4">
    <source>
        <dbReference type="Proteomes" id="UP000007431"/>
    </source>
</evidence>
<feature type="compositionally biased region" description="Basic and acidic residues" evidence="2">
    <location>
        <begin position="1"/>
        <end position="11"/>
    </location>
</feature>
<dbReference type="InParanoid" id="D8Q315"/>
<dbReference type="EMBL" id="GL377305">
    <property type="protein sequence ID" value="EFI98226.1"/>
    <property type="molecule type" value="Genomic_DNA"/>
</dbReference>
<dbReference type="VEuPathDB" id="FungiDB:SCHCODRAFT_02617600"/>
<feature type="coiled-coil region" evidence="1">
    <location>
        <begin position="83"/>
        <end position="117"/>
    </location>
</feature>
<dbReference type="Proteomes" id="UP000007431">
    <property type="component" value="Unassembled WGS sequence"/>
</dbReference>
<dbReference type="HOGENOM" id="CLU_044628_0_0_1"/>
<gene>
    <name evidence="3" type="ORF">SCHCODRAFT_107673</name>
</gene>
<dbReference type="KEGG" id="scm:SCHCO_02617600"/>
<keyword evidence="1" id="KW-0175">Coiled coil</keyword>
<feature type="compositionally biased region" description="Acidic residues" evidence="2">
    <location>
        <begin position="19"/>
        <end position="30"/>
    </location>
</feature>
<dbReference type="SUPFAM" id="SSF81383">
    <property type="entry name" value="F-box domain"/>
    <property type="match status" value="1"/>
</dbReference>
<organism evidence="4">
    <name type="scientific">Schizophyllum commune (strain H4-8 / FGSC 9210)</name>
    <name type="common">Split gill fungus</name>
    <dbReference type="NCBI Taxonomy" id="578458"/>
    <lineage>
        <taxon>Eukaryota</taxon>
        <taxon>Fungi</taxon>
        <taxon>Dikarya</taxon>
        <taxon>Basidiomycota</taxon>
        <taxon>Agaricomycotina</taxon>
        <taxon>Agaricomycetes</taxon>
        <taxon>Agaricomycetidae</taxon>
        <taxon>Agaricales</taxon>
        <taxon>Schizophyllaceae</taxon>
        <taxon>Schizophyllum</taxon>
    </lineage>
</organism>
<dbReference type="AlphaFoldDB" id="D8Q315"/>
<dbReference type="GeneID" id="9590299"/>
<feature type="non-terminal residue" evidence="3">
    <location>
        <position position="542"/>
    </location>
</feature>
<dbReference type="InterPro" id="IPR036047">
    <property type="entry name" value="F-box-like_dom_sf"/>
</dbReference>
<reference evidence="3 4" key="1">
    <citation type="journal article" date="2010" name="Nat. Biotechnol.">
        <title>Genome sequence of the model mushroom Schizophyllum commune.</title>
        <authorList>
            <person name="Ohm R.A."/>
            <person name="de Jong J.F."/>
            <person name="Lugones L.G."/>
            <person name="Aerts A."/>
            <person name="Kothe E."/>
            <person name="Stajich J.E."/>
            <person name="de Vries R.P."/>
            <person name="Record E."/>
            <person name="Levasseur A."/>
            <person name="Baker S.E."/>
            <person name="Bartholomew K.A."/>
            <person name="Coutinho P.M."/>
            <person name="Erdmann S."/>
            <person name="Fowler T.J."/>
            <person name="Gathman A.C."/>
            <person name="Lombard V."/>
            <person name="Henrissat B."/>
            <person name="Knabe N."/>
            <person name="Kuees U."/>
            <person name="Lilly W.W."/>
            <person name="Lindquist E."/>
            <person name="Lucas S."/>
            <person name="Magnuson J.K."/>
            <person name="Piumi F."/>
            <person name="Raudaskoski M."/>
            <person name="Salamov A."/>
            <person name="Schmutz J."/>
            <person name="Schwarze F.W.M.R."/>
            <person name="vanKuyk P.A."/>
            <person name="Horton J.S."/>
            <person name="Grigoriev I.V."/>
            <person name="Woesten H.A.B."/>
        </authorList>
    </citation>
    <scope>NUCLEOTIDE SEQUENCE [LARGE SCALE GENOMIC DNA]</scope>
    <source>
        <strain evidence="4">H4-8 / FGSC 9210</strain>
    </source>
</reference>
<name>D8Q315_SCHCM</name>